<dbReference type="GO" id="GO:0040008">
    <property type="term" value="P:regulation of growth"/>
    <property type="evidence" value="ECO:0007669"/>
    <property type="project" value="UniProtKB-ARBA"/>
</dbReference>
<evidence type="ECO:0000313" key="10">
    <source>
        <dbReference type="EMBL" id="CDY52673.1"/>
    </source>
</evidence>
<dbReference type="InterPro" id="IPR008801">
    <property type="entry name" value="RALF"/>
</dbReference>
<protein>
    <submittedName>
        <fullName evidence="9">(rape) hypothetical protein</fullName>
    </submittedName>
    <submittedName>
        <fullName evidence="10">BnaC09g51360D protein</fullName>
    </submittedName>
</protein>
<comment type="similarity">
    <text evidence="2">Belongs to the plant rapid alkalinization factor (RALF) family.</text>
</comment>
<dbReference type="PANTHER" id="PTHR34270:SF12">
    <property type="entry name" value="PROTEIN RALF-LIKE 15-RELATED"/>
    <property type="match status" value="1"/>
</dbReference>
<evidence type="ECO:0000256" key="6">
    <source>
        <dbReference type="ARBA" id="ARBA00023157"/>
    </source>
</evidence>
<reference evidence="9" key="3">
    <citation type="submission" date="2021-01" db="EMBL/GenBank/DDBJ databases">
        <authorList>
            <consortium name="Genoscope - CEA"/>
            <person name="William W."/>
        </authorList>
    </citation>
    <scope>NUCLEOTIDE SEQUENCE</scope>
</reference>
<comment type="function">
    <text evidence="7">Cell signaling peptide that may regulate plant stress, growth, and development. Mediates a rapid alkalinization of extracellular space by mediating a transient increase in the cytoplasmic Ca(2+) concentration leading to a calcium-dependent signaling events through a cell surface receptor and a concomitant activation of some intracellular mitogen-activated protein kinases.</text>
</comment>
<accession>A0A078IUI0</accession>
<evidence type="ECO:0000256" key="8">
    <source>
        <dbReference type="SAM" id="SignalP"/>
    </source>
</evidence>
<dbReference type="Proteomes" id="UP001295469">
    <property type="component" value="Chromosome C09"/>
</dbReference>
<evidence type="ECO:0000256" key="3">
    <source>
        <dbReference type="ARBA" id="ARBA00022525"/>
    </source>
</evidence>
<name>A0A078IUI0_BRANA</name>
<organism evidence="10 11">
    <name type="scientific">Brassica napus</name>
    <name type="common">Rape</name>
    <dbReference type="NCBI Taxonomy" id="3708"/>
    <lineage>
        <taxon>Eukaryota</taxon>
        <taxon>Viridiplantae</taxon>
        <taxon>Streptophyta</taxon>
        <taxon>Embryophyta</taxon>
        <taxon>Tracheophyta</taxon>
        <taxon>Spermatophyta</taxon>
        <taxon>Magnoliopsida</taxon>
        <taxon>eudicotyledons</taxon>
        <taxon>Gunneridae</taxon>
        <taxon>Pentapetalae</taxon>
        <taxon>rosids</taxon>
        <taxon>malvids</taxon>
        <taxon>Brassicales</taxon>
        <taxon>Brassicaceae</taxon>
        <taxon>Brassiceae</taxon>
        <taxon>Brassica</taxon>
    </lineage>
</organism>
<reference evidence="10" key="2">
    <citation type="submission" date="2014-06" db="EMBL/GenBank/DDBJ databases">
        <authorList>
            <person name="Genoscope - CEA"/>
        </authorList>
    </citation>
    <scope>NUCLEOTIDE SEQUENCE</scope>
</reference>
<dbReference type="PANTHER" id="PTHR34270">
    <property type="entry name" value="PROTEIN RALF-LIKE 15-RELATED"/>
    <property type="match status" value="1"/>
</dbReference>
<gene>
    <name evidence="10" type="primary">BnaC09g51360D</name>
    <name evidence="9" type="ORF">DARMORV10_C09P20430.1</name>
    <name evidence="10" type="ORF">GSBRNA2T00007569001</name>
</gene>
<evidence type="ECO:0000256" key="4">
    <source>
        <dbReference type="ARBA" id="ARBA00022702"/>
    </source>
</evidence>
<dbReference type="Gramene" id="CDY52673">
    <property type="protein sequence ID" value="CDY52673"/>
    <property type="gene ID" value="GSBRNA2T00007569001"/>
</dbReference>
<dbReference type="GO" id="GO:0005576">
    <property type="term" value="C:extracellular region"/>
    <property type="evidence" value="ECO:0007669"/>
    <property type="project" value="UniProtKB-SubCell"/>
</dbReference>
<reference evidence="10 11" key="1">
    <citation type="journal article" date="2014" name="Science">
        <title>Plant genetics. Early allopolyploid evolution in the post-Neolithic Brassica napus oilseed genome.</title>
        <authorList>
            <person name="Chalhoub B."/>
            <person name="Denoeud F."/>
            <person name="Liu S."/>
            <person name="Parkin I.A."/>
            <person name="Tang H."/>
            <person name="Wang X."/>
            <person name="Chiquet J."/>
            <person name="Belcram H."/>
            <person name="Tong C."/>
            <person name="Samans B."/>
            <person name="Correa M."/>
            <person name="Da Silva C."/>
            <person name="Just J."/>
            <person name="Falentin C."/>
            <person name="Koh C.S."/>
            <person name="Le Clainche I."/>
            <person name="Bernard M."/>
            <person name="Bento P."/>
            <person name="Noel B."/>
            <person name="Labadie K."/>
            <person name="Alberti A."/>
            <person name="Charles M."/>
            <person name="Arnaud D."/>
            <person name="Guo H."/>
            <person name="Daviaud C."/>
            <person name="Alamery S."/>
            <person name="Jabbari K."/>
            <person name="Zhao M."/>
            <person name="Edger P.P."/>
            <person name="Chelaifa H."/>
            <person name="Tack D."/>
            <person name="Lassalle G."/>
            <person name="Mestiri I."/>
            <person name="Schnel N."/>
            <person name="Le Paslier M.C."/>
            <person name="Fan G."/>
            <person name="Renault V."/>
            <person name="Bayer P.E."/>
            <person name="Golicz A.A."/>
            <person name="Manoli S."/>
            <person name="Lee T.H."/>
            <person name="Thi V.H."/>
            <person name="Chalabi S."/>
            <person name="Hu Q."/>
            <person name="Fan C."/>
            <person name="Tollenaere R."/>
            <person name="Lu Y."/>
            <person name="Battail C."/>
            <person name="Shen J."/>
            <person name="Sidebottom C.H."/>
            <person name="Wang X."/>
            <person name="Canaguier A."/>
            <person name="Chauveau A."/>
            <person name="Berard A."/>
            <person name="Deniot G."/>
            <person name="Guan M."/>
            <person name="Liu Z."/>
            <person name="Sun F."/>
            <person name="Lim Y.P."/>
            <person name="Lyons E."/>
            <person name="Town C.D."/>
            <person name="Bancroft I."/>
            <person name="Wang X."/>
            <person name="Meng J."/>
            <person name="Ma J."/>
            <person name="Pires J.C."/>
            <person name="King G.J."/>
            <person name="Brunel D."/>
            <person name="Delourme R."/>
            <person name="Renard M."/>
            <person name="Aury J.M."/>
            <person name="Adams K.L."/>
            <person name="Batley J."/>
            <person name="Snowdon R.J."/>
            <person name="Tost J."/>
            <person name="Edwards D."/>
            <person name="Zhou Y."/>
            <person name="Hua W."/>
            <person name="Sharpe A.G."/>
            <person name="Paterson A.H."/>
            <person name="Guan C."/>
            <person name="Wincker P."/>
        </authorList>
    </citation>
    <scope>NUCLEOTIDE SEQUENCE [LARGE SCALE GENOMIC DNA]</scope>
    <source>
        <strain evidence="11">cv. Darmor-bzh</strain>
    </source>
</reference>
<dbReference type="PaxDb" id="3708-A0A078IUI0"/>
<dbReference type="AlphaFoldDB" id="A0A078IUI0"/>
<feature type="chain" id="PRO_5040666126" evidence="8">
    <location>
        <begin position="29"/>
        <end position="137"/>
    </location>
</feature>
<dbReference type="EMBL" id="LK033116">
    <property type="protein sequence ID" value="CDY52673.1"/>
    <property type="molecule type" value="Genomic_DNA"/>
</dbReference>
<dbReference type="EMBL" id="HG994373">
    <property type="protein sequence ID" value="CAF1723450.1"/>
    <property type="molecule type" value="Genomic_DNA"/>
</dbReference>
<evidence type="ECO:0000256" key="7">
    <source>
        <dbReference type="ARBA" id="ARBA00037228"/>
    </source>
</evidence>
<evidence type="ECO:0000256" key="2">
    <source>
        <dbReference type="ARBA" id="ARBA00009178"/>
    </source>
</evidence>
<keyword evidence="6" id="KW-1015">Disulfide bond</keyword>
<keyword evidence="4" id="KW-0372">Hormone</keyword>
<feature type="signal peptide" evidence="8">
    <location>
        <begin position="1"/>
        <end position="28"/>
    </location>
</feature>
<keyword evidence="3" id="KW-0964">Secreted</keyword>
<evidence type="ECO:0000313" key="9">
    <source>
        <dbReference type="EMBL" id="CAF1723450.1"/>
    </source>
</evidence>
<comment type="subcellular location">
    <subcellularLocation>
        <location evidence="1">Secreted</location>
    </subcellularLocation>
</comment>
<dbReference type="Pfam" id="PF05498">
    <property type="entry name" value="RALF"/>
    <property type="match status" value="1"/>
</dbReference>
<evidence type="ECO:0000256" key="1">
    <source>
        <dbReference type="ARBA" id="ARBA00004613"/>
    </source>
</evidence>
<dbReference type="Proteomes" id="UP000028999">
    <property type="component" value="Unassembled WGS sequence"/>
</dbReference>
<sequence length="137" mass="15305">MGMSKSIKVIFSLALIVFLALAATKIDARYIDYHSLRGGDHGFGCSKLHPIFCKKEEANPYTRGCEPGQHCRDDLGEKIYIMAAGYQSLEPSINCPAPKPPQKHHRKVCVCWNQRSSMCELLRTVTRSSMCELLGDS</sequence>
<dbReference type="GO" id="GO:0005179">
    <property type="term" value="F:hormone activity"/>
    <property type="evidence" value="ECO:0007669"/>
    <property type="project" value="UniProtKB-KW"/>
</dbReference>
<evidence type="ECO:0000313" key="11">
    <source>
        <dbReference type="Proteomes" id="UP000028999"/>
    </source>
</evidence>
<proteinExistence type="inferred from homology"/>
<keyword evidence="11" id="KW-1185">Reference proteome</keyword>
<keyword evidence="5 8" id="KW-0732">Signal</keyword>
<evidence type="ECO:0000256" key="5">
    <source>
        <dbReference type="ARBA" id="ARBA00022729"/>
    </source>
</evidence>